<accession>A0ABR1U6I0</accession>
<proteinExistence type="predicted"/>
<dbReference type="EMBL" id="JAQQWL010000010">
    <property type="protein sequence ID" value="KAK8054489.1"/>
    <property type="molecule type" value="Genomic_DNA"/>
</dbReference>
<comment type="caution">
    <text evidence="2">The sequence shown here is derived from an EMBL/GenBank/DDBJ whole genome shotgun (WGS) entry which is preliminary data.</text>
</comment>
<sequence>MRARHDSDSVLSRGIGIIIFIFFFIFITETQEALQARHSELGGIPAAARVGGAARQVPLSPCPFEQRGGYWNCCWCGKEWNDQGGAAAS</sequence>
<keyword evidence="3" id="KW-1185">Reference proteome</keyword>
<dbReference type="Proteomes" id="UP001480595">
    <property type="component" value="Unassembled WGS sequence"/>
</dbReference>
<name>A0ABR1U6I0_9PEZI</name>
<keyword evidence="1" id="KW-0812">Transmembrane</keyword>
<evidence type="ECO:0000313" key="2">
    <source>
        <dbReference type="EMBL" id="KAK8054489.1"/>
    </source>
</evidence>
<dbReference type="GeneID" id="92094028"/>
<organism evidence="2 3">
    <name type="scientific">Apiospora phragmitis</name>
    <dbReference type="NCBI Taxonomy" id="2905665"/>
    <lineage>
        <taxon>Eukaryota</taxon>
        <taxon>Fungi</taxon>
        <taxon>Dikarya</taxon>
        <taxon>Ascomycota</taxon>
        <taxon>Pezizomycotina</taxon>
        <taxon>Sordariomycetes</taxon>
        <taxon>Xylariomycetidae</taxon>
        <taxon>Amphisphaeriales</taxon>
        <taxon>Apiosporaceae</taxon>
        <taxon>Apiospora</taxon>
    </lineage>
</organism>
<keyword evidence="1" id="KW-1133">Transmembrane helix</keyword>
<reference evidence="2 3" key="1">
    <citation type="submission" date="2023-01" db="EMBL/GenBank/DDBJ databases">
        <title>Analysis of 21 Apiospora genomes using comparative genomics revels a genus with tremendous synthesis potential of carbohydrate active enzymes and secondary metabolites.</title>
        <authorList>
            <person name="Sorensen T."/>
        </authorList>
    </citation>
    <scope>NUCLEOTIDE SEQUENCE [LARGE SCALE GENOMIC DNA]</scope>
    <source>
        <strain evidence="2 3">CBS 135458</strain>
    </source>
</reference>
<gene>
    <name evidence="2" type="ORF">PG994_009556</name>
</gene>
<feature type="transmembrane region" description="Helical" evidence="1">
    <location>
        <begin position="10"/>
        <end position="27"/>
    </location>
</feature>
<evidence type="ECO:0000256" key="1">
    <source>
        <dbReference type="SAM" id="Phobius"/>
    </source>
</evidence>
<dbReference type="RefSeq" id="XP_066713135.1">
    <property type="nucleotide sequence ID" value="XM_066860965.1"/>
</dbReference>
<evidence type="ECO:0000313" key="3">
    <source>
        <dbReference type="Proteomes" id="UP001480595"/>
    </source>
</evidence>
<protein>
    <submittedName>
        <fullName evidence="2">Uncharacterized protein</fullName>
    </submittedName>
</protein>
<keyword evidence="1" id="KW-0472">Membrane</keyword>